<dbReference type="InterPro" id="IPR036047">
    <property type="entry name" value="F-box-like_dom_sf"/>
</dbReference>
<proteinExistence type="predicted"/>
<sequence>MVPFDDLPVELTEAIIVNTPLRDLSSLSKTCKRIRAMALRTMFRRIDFQWNSNNSRGPPVTALLGSILENPDVGKNGMFEKALEECPREEEGKCDDRTAREGNLNAGIGVLISYCTRVESLSIDIELLMHNYRLPAMLRSTLYRYLDPEGIQFWFEKLHQVRITHTDAHHRTPRDHGRNEANYAENLSMPTQTYLSLFYLPNVRNLDMSFFPNVSISEDIQKDTLRHTVWSFPQAPLAFTLTTLRF</sequence>
<feature type="domain" description="F-box" evidence="1">
    <location>
        <begin position="1"/>
        <end position="46"/>
    </location>
</feature>
<evidence type="ECO:0000313" key="2">
    <source>
        <dbReference type="EMBL" id="KAF9734773.1"/>
    </source>
</evidence>
<dbReference type="InterPro" id="IPR001810">
    <property type="entry name" value="F-box_dom"/>
</dbReference>
<evidence type="ECO:0000313" key="3">
    <source>
        <dbReference type="Proteomes" id="UP000756921"/>
    </source>
</evidence>
<evidence type="ECO:0000259" key="1">
    <source>
        <dbReference type="PROSITE" id="PS50181"/>
    </source>
</evidence>
<gene>
    <name evidence="2" type="ORF">PMIN01_07676</name>
</gene>
<organism evidence="2 3">
    <name type="scientific">Paraphaeosphaeria minitans</name>
    <dbReference type="NCBI Taxonomy" id="565426"/>
    <lineage>
        <taxon>Eukaryota</taxon>
        <taxon>Fungi</taxon>
        <taxon>Dikarya</taxon>
        <taxon>Ascomycota</taxon>
        <taxon>Pezizomycotina</taxon>
        <taxon>Dothideomycetes</taxon>
        <taxon>Pleosporomycetidae</taxon>
        <taxon>Pleosporales</taxon>
        <taxon>Massarineae</taxon>
        <taxon>Didymosphaeriaceae</taxon>
        <taxon>Paraphaeosphaeria</taxon>
    </lineage>
</organism>
<dbReference type="AlphaFoldDB" id="A0A9P6GGQ4"/>
<comment type="caution">
    <text evidence="2">The sequence shown here is derived from an EMBL/GenBank/DDBJ whole genome shotgun (WGS) entry which is preliminary data.</text>
</comment>
<accession>A0A9P6GGQ4</accession>
<name>A0A9P6GGQ4_9PLEO</name>
<dbReference type="PROSITE" id="PS50181">
    <property type="entry name" value="FBOX"/>
    <property type="match status" value="1"/>
</dbReference>
<dbReference type="SUPFAM" id="SSF81383">
    <property type="entry name" value="F-box domain"/>
    <property type="match status" value="1"/>
</dbReference>
<dbReference type="EMBL" id="WJXW01000007">
    <property type="protein sequence ID" value="KAF9734773.1"/>
    <property type="molecule type" value="Genomic_DNA"/>
</dbReference>
<dbReference type="OrthoDB" id="3768645at2759"/>
<keyword evidence="3" id="KW-1185">Reference proteome</keyword>
<dbReference type="Proteomes" id="UP000756921">
    <property type="component" value="Unassembled WGS sequence"/>
</dbReference>
<dbReference type="Pfam" id="PF12937">
    <property type="entry name" value="F-box-like"/>
    <property type="match status" value="1"/>
</dbReference>
<reference evidence="2" key="1">
    <citation type="journal article" date="2020" name="Mol. Plant Microbe Interact.">
        <title>Genome Sequence of the Biocontrol Agent Coniothyrium minitans strain Conio (IMI 134523).</title>
        <authorList>
            <person name="Patel D."/>
            <person name="Shittu T.A."/>
            <person name="Baroncelli R."/>
            <person name="Muthumeenakshi S."/>
            <person name="Osborne T.H."/>
            <person name="Janganan T.K."/>
            <person name="Sreenivasaprasad S."/>
        </authorList>
    </citation>
    <scope>NUCLEOTIDE SEQUENCE</scope>
    <source>
        <strain evidence="2">Conio</strain>
    </source>
</reference>
<protein>
    <submittedName>
        <fullName evidence="2">F-box domain protein</fullName>
    </submittedName>
</protein>